<dbReference type="Proteomes" id="UP001172155">
    <property type="component" value="Unassembled WGS sequence"/>
</dbReference>
<gene>
    <name evidence="2" type="ORF">B0T18DRAFT_414214</name>
</gene>
<evidence type="ECO:0000313" key="2">
    <source>
        <dbReference type="EMBL" id="KAK0742999.1"/>
    </source>
</evidence>
<evidence type="ECO:0000256" key="1">
    <source>
        <dbReference type="SAM" id="MobiDB-lite"/>
    </source>
</evidence>
<feature type="compositionally biased region" description="Polar residues" evidence="1">
    <location>
        <begin position="108"/>
        <end position="148"/>
    </location>
</feature>
<keyword evidence="3" id="KW-1185">Reference proteome</keyword>
<dbReference type="EMBL" id="JAUKUD010000005">
    <property type="protein sequence ID" value="KAK0742999.1"/>
    <property type="molecule type" value="Genomic_DNA"/>
</dbReference>
<sequence>MRQSRPAFEPSTHSHVPLLSVAALPQPEGQQPTRLGQQTSNTAPTPRADFPSRGLPDRDIALNADASPQSEGQQLTQLSQQTSNTTPTRRAGSCPPLRGLPDRDTILNPDTPSQSEGQQAINITPPSHNPAPMTQQNPSGPPGIQSNFGDAPHHQAPPALVQTAPGQMQHPLLRRQQRQRVRQRQQRQQRLRRRQERLQRRQWS</sequence>
<accession>A0AA40EPA5</accession>
<feature type="compositionally biased region" description="Polar residues" evidence="1">
    <location>
        <begin position="28"/>
        <end position="44"/>
    </location>
</feature>
<feature type="compositionally biased region" description="Basic residues" evidence="1">
    <location>
        <begin position="172"/>
        <end position="195"/>
    </location>
</feature>
<name>A0AA40EPA5_9PEZI</name>
<feature type="compositionally biased region" description="Low complexity" evidence="1">
    <location>
        <begin position="73"/>
        <end position="88"/>
    </location>
</feature>
<reference evidence="2" key="1">
    <citation type="submission" date="2023-06" db="EMBL/GenBank/DDBJ databases">
        <title>Genome-scale phylogeny and comparative genomics of the fungal order Sordariales.</title>
        <authorList>
            <consortium name="Lawrence Berkeley National Laboratory"/>
            <person name="Hensen N."/>
            <person name="Bonometti L."/>
            <person name="Westerberg I."/>
            <person name="Brannstrom I.O."/>
            <person name="Guillou S."/>
            <person name="Cros-Aarteil S."/>
            <person name="Calhoun S."/>
            <person name="Haridas S."/>
            <person name="Kuo A."/>
            <person name="Mondo S."/>
            <person name="Pangilinan J."/>
            <person name="Riley R."/>
            <person name="LaButti K."/>
            <person name="Andreopoulos B."/>
            <person name="Lipzen A."/>
            <person name="Chen C."/>
            <person name="Yanf M."/>
            <person name="Daum C."/>
            <person name="Ng V."/>
            <person name="Clum A."/>
            <person name="Steindorff A."/>
            <person name="Ohm R."/>
            <person name="Martin F."/>
            <person name="Silar P."/>
            <person name="Natvig D."/>
            <person name="Lalanne C."/>
            <person name="Gautier V."/>
            <person name="Ament-velasquez S.L."/>
            <person name="Kruys A."/>
            <person name="Hutchinson M.I."/>
            <person name="Powell A.J."/>
            <person name="Barry K."/>
            <person name="Miller A.N."/>
            <person name="Grigoriev I.V."/>
            <person name="Debuchy R."/>
            <person name="Gladieux P."/>
            <person name="Thoren M.H."/>
            <person name="Johannesson H."/>
        </authorList>
    </citation>
    <scope>NUCLEOTIDE SEQUENCE</scope>
    <source>
        <strain evidence="2">SMH3187-1</strain>
    </source>
</reference>
<comment type="caution">
    <text evidence="2">The sequence shown here is derived from an EMBL/GenBank/DDBJ whole genome shotgun (WGS) entry which is preliminary data.</text>
</comment>
<feature type="region of interest" description="Disordered" evidence="1">
    <location>
        <begin position="1"/>
        <end position="204"/>
    </location>
</feature>
<organism evidence="2 3">
    <name type="scientific">Schizothecium vesticola</name>
    <dbReference type="NCBI Taxonomy" id="314040"/>
    <lineage>
        <taxon>Eukaryota</taxon>
        <taxon>Fungi</taxon>
        <taxon>Dikarya</taxon>
        <taxon>Ascomycota</taxon>
        <taxon>Pezizomycotina</taxon>
        <taxon>Sordariomycetes</taxon>
        <taxon>Sordariomycetidae</taxon>
        <taxon>Sordariales</taxon>
        <taxon>Schizotheciaceae</taxon>
        <taxon>Schizothecium</taxon>
    </lineage>
</organism>
<protein>
    <submittedName>
        <fullName evidence="2">Uncharacterized protein</fullName>
    </submittedName>
</protein>
<dbReference type="AlphaFoldDB" id="A0AA40EPA5"/>
<evidence type="ECO:0000313" key="3">
    <source>
        <dbReference type="Proteomes" id="UP001172155"/>
    </source>
</evidence>
<proteinExistence type="predicted"/>